<feature type="region of interest" description="Disordered" evidence="1">
    <location>
        <begin position="26"/>
        <end position="45"/>
    </location>
</feature>
<evidence type="ECO:0000313" key="3">
    <source>
        <dbReference type="Proteomes" id="UP001629230"/>
    </source>
</evidence>
<gene>
    <name evidence="2" type="ORF">PQR57_11340</name>
</gene>
<accession>A0ABW9ANU5</accession>
<dbReference type="EMBL" id="JAQQEZ010000006">
    <property type="protein sequence ID" value="MFM0001613.1"/>
    <property type="molecule type" value="Genomic_DNA"/>
</dbReference>
<sequence length="161" mass="16986">MPFSPRFAYLSSAGAISASSQRLNSHVTRASRPASSPEDASHRSTHQEYQLTIRLVCASTVTAIGLACSSTAFARVVVYMPAAVIYAPPPRPVYYSVPVNPVYVVAPPPVPLPVAVPVAATVTAPKPVPLYTTVVVPAPTNYAIVPAPAVTYAQPVMMMPR</sequence>
<keyword evidence="3" id="KW-1185">Reference proteome</keyword>
<dbReference type="Proteomes" id="UP001629230">
    <property type="component" value="Unassembled WGS sequence"/>
</dbReference>
<organism evidence="2 3">
    <name type="scientific">Paraburkholderia dipogonis</name>
    <dbReference type="NCBI Taxonomy" id="1211383"/>
    <lineage>
        <taxon>Bacteria</taxon>
        <taxon>Pseudomonadati</taxon>
        <taxon>Pseudomonadota</taxon>
        <taxon>Betaproteobacteria</taxon>
        <taxon>Burkholderiales</taxon>
        <taxon>Burkholderiaceae</taxon>
        <taxon>Paraburkholderia</taxon>
    </lineage>
</organism>
<proteinExistence type="predicted"/>
<reference evidence="2 3" key="1">
    <citation type="journal article" date="2024" name="Chem. Sci.">
        <title>Discovery of megapolipeptins by genome mining of a Burkholderiales bacteria collection.</title>
        <authorList>
            <person name="Paulo B.S."/>
            <person name="Recchia M.J.J."/>
            <person name="Lee S."/>
            <person name="Fergusson C.H."/>
            <person name="Romanowski S.B."/>
            <person name="Hernandez A."/>
            <person name="Krull N."/>
            <person name="Liu D.Y."/>
            <person name="Cavanagh H."/>
            <person name="Bos A."/>
            <person name="Gray C.A."/>
            <person name="Murphy B.T."/>
            <person name="Linington R.G."/>
            <person name="Eustaquio A.S."/>
        </authorList>
    </citation>
    <scope>NUCLEOTIDE SEQUENCE [LARGE SCALE GENOMIC DNA]</scope>
    <source>
        <strain evidence="2 3">RL17-350-BIC-A</strain>
    </source>
</reference>
<protein>
    <submittedName>
        <fullName evidence="2">Uncharacterized protein</fullName>
    </submittedName>
</protein>
<name>A0ABW9ANU5_9BURK</name>
<evidence type="ECO:0000256" key="1">
    <source>
        <dbReference type="SAM" id="MobiDB-lite"/>
    </source>
</evidence>
<dbReference type="RefSeq" id="WP_408177106.1">
    <property type="nucleotide sequence ID" value="NZ_JAQQEZ010000006.1"/>
</dbReference>
<comment type="caution">
    <text evidence="2">The sequence shown here is derived from an EMBL/GenBank/DDBJ whole genome shotgun (WGS) entry which is preliminary data.</text>
</comment>
<evidence type="ECO:0000313" key="2">
    <source>
        <dbReference type="EMBL" id="MFM0001613.1"/>
    </source>
</evidence>